<proteinExistence type="predicted"/>
<feature type="compositionally biased region" description="Basic and acidic residues" evidence="1">
    <location>
        <begin position="41"/>
        <end position="57"/>
    </location>
</feature>
<feature type="region of interest" description="Disordered" evidence="1">
    <location>
        <begin position="33"/>
        <end position="67"/>
    </location>
</feature>
<evidence type="ECO:0000313" key="3">
    <source>
        <dbReference type="EMBL" id="CDR45479.1"/>
    </source>
</evidence>
<dbReference type="AlphaFoldDB" id="A0A061BEV6"/>
<gene>
    <name evidence="3" type="ORF">CYFA0S_18e02234g</name>
</gene>
<evidence type="ECO:0000256" key="1">
    <source>
        <dbReference type="SAM" id="MobiDB-lite"/>
    </source>
</evidence>
<feature type="chain" id="PRO_5001594500" evidence="2">
    <location>
        <begin position="18"/>
        <end position="412"/>
    </location>
</feature>
<organism evidence="3">
    <name type="scientific">Cyberlindnera fabianii</name>
    <name type="common">Yeast</name>
    <name type="synonym">Hansenula fabianii</name>
    <dbReference type="NCBI Taxonomy" id="36022"/>
    <lineage>
        <taxon>Eukaryota</taxon>
        <taxon>Fungi</taxon>
        <taxon>Dikarya</taxon>
        <taxon>Ascomycota</taxon>
        <taxon>Saccharomycotina</taxon>
        <taxon>Saccharomycetes</taxon>
        <taxon>Phaffomycetales</taxon>
        <taxon>Phaffomycetaceae</taxon>
        <taxon>Cyberlindnera</taxon>
    </lineage>
</organism>
<reference evidence="3" key="1">
    <citation type="journal article" date="2014" name="Genome Announc.">
        <title>Genome sequence of the yeast Cyberlindnera fabianii (Hansenula fabianii).</title>
        <authorList>
            <person name="Freel K.C."/>
            <person name="Sarilar V."/>
            <person name="Neuveglise C."/>
            <person name="Devillers H."/>
            <person name="Friedrich A."/>
            <person name="Schacherer J."/>
        </authorList>
    </citation>
    <scope>NUCLEOTIDE SEQUENCE</scope>
    <source>
        <strain evidence="3">YJS4271</strain>
    </source>
</reference>
<sequence length="412" mass="45537">MSIHHFLLSFLFICTDSTHLPVLTITPPGIMRPSSNRRLSGKFDDIMGLRPSPRRETLTAPPQADYDPTLPSYAQSTIAFSQHTLKSNGKGTARVVSGHGTLRAGTARAASRPTSKRGAYDIRARAEVVIADAKHSPSTPLKKRPSFVNIFRGSAVDSPETDDGNLSEGDKSAFSFVWRRSPGYRSPRLIQNSTSKSIRANRAASDYMDPPVKLSHSGTVDMGLTDEDDRLNKLFQEVEVLLKEVLMNADETLQSEYTPDQLKNLVSQKKSIDVEDWNGLADYHVKLCEKYQKKLDTDYRLIEKVLKVNDELSKKCNAYSIELKKLREQVALMSVQKQFASNGAETDSAALTDVSGFQTSLSPNVIDDDCETVSSGNSVIKDEIEPVSTGSKVTPTDPYTRVFQNLNAPSLF</sequence>
<name>A0A061BEV6_CYBFA</name>
<feature type="signal peptide" evidence="2">
    <location>
        <begin position="1"/>
        <end position="17"/>
    </location>
</feature>
<evidence type="ECO:0000256" key="2">
    <source>
        <dbReference type="SAM" id="SignalP"/>
    </source>
</evidence>
<dbReference type="EMBL" id="LK052903">
    <property type="protein sequence ID" value="CDR45479.1"/>
    <property type="molecule type" value="Genomic_DNA"/>
</dbReference>
<dbReference type="VEuPathDB" id="FungiDB:BON22_1084"/>
<protein>
    <submittedName>
        <fullName evidence="3">CYFA0S18e02234g1_1</fullName>
    </submittedName>
</protein>
<keyword evidence="2" id="KW-0732">Signal</keyword>
<accession>A0A061BEV6</accession>